<protein>
    <submittedName>
        <fullName evidence="7">Glutathionylspermidine synthase</fullName>
    </submittedName>
</protein>
<name>A0A1G7J1R2_9ACTN</name>
<dbReference type="GO" id="GO:0046872">
    <property type="term" value="F:metal ion binding"/>
    <property type="evidence" value="ECO:0007669"/>
    <property type="project" value="UniProtKB-KW"/>
</dbReference>
<accession>A0A1G7J1R2</accession>
<sequence>MRRIESGIVRPGWEAEIESQGLVYNRTHLPGGEVRSYWREGPFYDFSMAEVEELDGAVRQLFQMCVAAGDHVVDNELFDRLNIPPMARPQIRRTWAEEPPSIYGRFDLRYDGDGPPKLLEFNADTPTGLVESAVTQWNWHLFTGQGRDQWNALHDTLVAAWQRNLTKWERRTGVRPRVHLAWTSEETSGEDRMTVAYLMDTVVQAGYEAIELVVEDIVLDSGDGRFYDPQGRHLDVVFKLYPWEWLIEDEFGAAVLADGMRPGGTTWVEPAYKMLWSTKALLPVLWQLFGSDPVLGQYLLPAYFADEMPSAWQTYVRKPLWGREGANVAIVRDGAVTTQLPGRYGTEGFVVQEFAPLPDFAGVDGPHHPVLGAWVVDGEPAGLGIRESDGLITDNLSFFVPHTIDFAPPQDGRRAAP</sequence>
<evidence type="ECO:0000256" key="2">
    <source>
        <dbReference type="ARBA" id="ARBA00022723"/>
    </source>
</evidence>
<dbReference type="SUPFAM" id="SSF56059">
    <property type="entry name" value="Glutathione synthetase ATP-binding domain-like"/>
    <property type="match status" value="1"/>
</dbReference>
<keyword evidence="3" id="KW-0547">Nucleotide-binding</keyword>
<dbReference type="AlphaFoldDB" id="A0A1G7J1R2"/>
<keyword evidence="4" id="KW-0067">ATP-binding</keyword>
<dbReference type="EMBL" id="FNBT01000002">
    <property type="protein sequence ID" value="SDF18744.1"/>
    <property type="molecule type" value="Genomic_DNA"/>
</dbReference>
<evidence type="ECO:0000313" key="7">
    <source>
        <dbReference type="EMBL" id="SDF18744.1"/>
    </source>
</evidence>
<proteinExistence type="predicted"/>
<dbReference type="Proteomes" id="UP000199406">
    <property type="component" value="Unassembled WGS sequence"/>
</dbReference>
<reference evidence="8" key="1">
    <citation type="submission" date="2016-10" db="EMBL/GenBank/DDBJ databases">
        <authorList>
            <person name="Varghese N."/>
            <person name="Submissions S."/>
        </authorList>
    </citation>
    <scope>NUCLEOTIDE SEQUENCE [LARGE SCALE GENOMIC DNA]</scope>
    <source>
        <strain evidence="8">DSM 44268</strain>
    </source>
</reference>
<dbReference type="SUPFAM" id="SSF52440">
    <property type="entry name" value="PreATP-grasp domain"/>
    <property type="match status" value="1"/>
</dbReference>
<dbReference type="Pfam" id="PF03738">
    <property type="entry name" value="GSP_synth"/>
    <property type="match status" value="1"/>
</dbReference>
<keyword evidence="5" id="KW-0460">Magnesium</keyword>
<keyword evidence="8" id="KW-1185">Reference proteome</keyword>
<evidence type="ECO:0000313" key="8">
    <source>
        <dbReference type="Proteomes" id="UP000199406"/>
    </source>
</evidence>
<keyword evidence="1" id="KW-0436">Ligase</keyword>
<feature type="domain" description="Glutathionylspermidine synthase pre-ATP-grasp-like" evidence="6">
    <location>
        <begin position="13"/>
        <end position="404"/>
    </location>
</feature>
<dbReference type="InterPro" id="IPR005494">
    <property type="entry name" value="GSPS_pre-ATP-grasp-like_dom"/>
</dbReference>
<evidence type="ECO:0000256" key="1">
    <source>
        <dbReference type="ARBA" id="ARBA00022598"/>
    </source>
</evidence>
<evidence type="ECO:0000259" key="6">
    <source>
        <dbReference type="Pfam" id="PF03738"/>
    </source>
</evidence>
<dbReference type="GO" id="GO:0016874">
    <property type="term" value="F:ligase activity"/>
    <property type="evidence" value="ECO:0007669"/>
    <property type="project" value="UniProtKB-KW"/>
</dbReference>
<keyword evidence="2" id="KW-0479">Metal-binding</keyword>
<dbReference type="InterPro" id="IPR016185">
    <property type="entry name" value="PreATP-grasp_dom_sf"/>
</dbReference>
<evidence type="ECO:0000256" key="5">
    <source>
        <dbReference type="ARBA" id="ARBA00022842"/>
    </source>
</evidence>
<dbReference type="GO" id="GO:0005524">
    <property type="term" value="F:ATP binding"/>
    <property type="evidence" value="ECO:0007669"/>
    <property type="project" value="UniProtKB-KW"/>
</dbReference>
<evidence type="ECO:0000256" key="4">
    <source>
        <dbReference type="ARBA" id="ARBA00022840"/>
    </source>
</evidence>
<organism evidence="7 8">
    <name type="scientific">Blastococcus aurantiacus</name>
    <dbReference type="NCBI Taxonomy" id="1550231"/>
    <lineage>
        <taxon>Bacteria</taxon>
        <taxon>Bacillati</taxon>
        <taxon>Actinomycetota</taxon>
        <taxon>Actinomycetes</taxon>
        <taxon>Geodermatophilales</taxon>
        <taxon>Geodermatophilaceae</taxon>
        <taxon>Blastococcus</taxon>
    </lineage>
</organism>
<dbReference type="STRING" id="1550231.SAMN05660662_1253"/>
<dbReference type="RefSeq" id="WP_176946276.1">
    <property type="nucleotide sequence ID" value="NZ_FNBT01000002.1"/>
</dbReference>
<dbReference type="Gene3D" id="3.30.1490.330">
    <property type="match status" value="1"/>
</dbReference>
<evidence type="ECO:0000256" key="3">
    <source>
        <dbReference type="ARBA" id="ARBA00022741"/>
    </source>
</evidence>
<gene>
    <name evidence="7" type="ORF">SAMN05660662_1253</name>
</gene>